<name>A0AAD6S4N0_9AGAR</name>
<keyword evidence="2" id="KW-1185">Reference proteome</keyword>
<gene>
    <name evidence="1" type="ORF">C8F04DRAFT_325219</name>
</gene>
<comment type="caution">
    <text evidence="1">The sequence shown here is derived from an EMBL/GenBank/DDBJ whole genome shotgun (WGS) entry which is preliminary data.</text>
</comment>
<dbReference type="Proteomes" id="UP001218188">
    <property type="component" value="Unassembled WGS sequence"/>
</dbReference>
<evidence type="ECO:0000313" key="2">
    <source>
        <dbReference type="Proteomes" id="UP001218188"/>
    </source>
</evidence>
<proteinExistence type="predicted"/>
<dbReference type="SUPFAM" id="SSF81383">
    <property type="entry name" value="F-box domain"/>
    <property type="match status" value="1"/>
</dbReference>
<reference evidence="1" key="1">
    <citation type="submission" date="2023-03" db="EMBL/GenBank/DDBJ databases">
        <title>Massive genome expansion in bonnet fungi (Mycena s.s.) driven by repeated elements and novel gene families across ecological guilds.</title>
        <authorList>
            <consortium name="Lawrence Berkeley National Laboratory"/>
            <person name="Harder C.B."/>
            <person name="Miyauchi S."/>
            <person name="Viragh M."/>
            <person name="Kuo A."/>
            <person name="Thoen E."/>
            <person name="Andreopoulos B."/>
            <person name="Lu D."/>
            <person name="Skrede I."/>
            <person name="Drula E."/>
            <person name="Henrissat B."/>
            <person name="Morin E."/>
            <person name="Kohler A."/>
            <person name="Barry K."/>
            <person name="LaButti K."/>
            <person name="Morin E."/>
            <person name="Salamov A."/>
            <person name="Lipzen A."/>
            <person name="Mereny Z."/>
            <person name="Hegedus B."/>
            <person name="Baldrian P."/>
            <person name="Stursova M."/>
            <person name="Weitz H."/>
            <person name="Taylor A."/>
            <person name="Grigoriev I.V."/>
            <person name="Nagy L.G."/>
            <person name="Martin F."/>
            <person name="Kauserud H."/>
        </authorList>
    </citation>
    <scope>NUCLEOTIDE SEQUENCE</scope>
    <source>
        <strain evidence="1">CBHHK200</strain>
    </source>
</reference>
<evidence type="ECO:0000313" key="1">
    <source>
        <dbReference type="EMBL" id="KAJ7019870.1"/>
    </source>
</evidence>
<dbReference type="SUPFAM" id="SSF52047">
    <property type="entry name" value="RNI-like"/>
    <property type="match status" value="1"/>
</dbReference>
<organism evidence="1 2">
    <name type="scientific">Mycena alexandri</name>
    <dbReference type="NCBI Taxonomy" id="1745969"/>
    <lineage>
        <taxon>Eukaryota</taxon>
        <taxon>Fungi</taxon>
        <taxon>Dikarya</taxon>
        <taxon>Basidiomycota</taxon>
        <taxon>Agaricomycotina</taxon>
        <taxon>Agaricomycetes</taxon>
        <taxon>Agaricomycetidae</taxon>
        <taxon>Agaricales</taxon>
        <taxon>Marasmiineae</taxon>
        <taxon>Mycenaceae</taxon>
        <taxon>Mycena</taxon>
    </lineage>
</organism>
<accession>A0AAD6S4N0</accession>
<dbReference type="AlphaFoldDB" id="A0AAD6S4N0"/>
<dbReference type="EMBL" id="JARJCM010000281">
    <property type="protein sequence ID" value="KAJ7019870.1"/>
    <property type="molecule type" value="Genomic_DNA"/>
</dbReference>
<sequence length="330" mass="36507">MDLEPSNAEFQVEKTTALLFTLPTEIVCKIFTHFLPTYPLCPPLAGPLSPTLLTHVYRQWREIAIATPSLWRAITFSTYGYNRPGDGHLHIVKMWLQRSGGYPLSLEIIEGFPGFASAAVELIIPHAIRWEYVKFHSLPTDLHTIEGSLPLLRQLDLGPDCSIDDPLPALGMPLLRTVALDCSYAELSEWPIALPWAQLTSLTIINTIPERCAPLLQQTPNLIHCTLDLIQDAYDDLPHIILPFLKSLVLTGEPAAPTTAFLAVLEVPALRTLHLPHVSLGEEDPSKFLASFISNSGCTLQELGISGPRSLQADDAYRQAFPSIPKFSFS</sequence>
<dbReference type="InterPro" id="IPR032675">
    <property type="entry name" value="LRR_dom_sf"/>
</dbReference>
<dbReference type="InterPro" id="IPR036047">
    <property type="entry name" value="F-box-like_dom_sf"/>
</dbReference>
<evidence type="ECO:0008006" key="3">
    <source>
        <dbReference type="Google" id="ProtNLM"/>
    </source>
</evidence>
<dbReference type="Gene3D" id="1.20.1280.50">
    <property type="match status" value="1"/>
</dbReference>
<protein>
    <recommendedName>
        <fullName evidence="3">F-box domain-containing protein</fullName>
    </recommendedName>
</protein>
<dbReference type="Gene3D" id="3.80.10.10">
    <property type="entry name" value="Ribonuclease Inhibitor"/>
    <property type="match status" value="1"/>
</dbReference>